<dbReference type="EMBL" id="FXUI01000006">
    <property type="protein sequence ID" value="SMP71968.1"/>
    <property type="molecule type" value="Genomic_DNA"/>
</dbReference>
<keyword evidence="3" id="KW-1185">Reference proteome</keyword>
<proteinExistence type="predicted"/>
<name>A0ABY1QIJ6_9SPHN</name>
<feature type="compositionally biased region" description="Basic and acidic residues" evidence="1">
    <location>
        <begin position="30"/>
        <end position="46"/>
    </location>
</feature>
<evidence type="ECO:0008006" key="4">
    <source>
        <dbReference type="Google" id="ProtNLM"/>
    </source>
</evidence>
<reference evidence="2 3" key="1">
    <citation type="submission" date="2017-05" db="EMBL/GenBank/DDBJ databases">
        <authorList>
            <person name="Varghese N."/>
            <person name="Submissions S."/>
        </authorList>
    </citation>
    <scope>NUCLEOTIDE SEQUENCE [LARGE SCALE GENOMIC DNA]</scope>
    <source>
        <strain evidence="2 3">SM16</strain>
    </source>
</reference>
<evidence type="ECO:0000313" key="2">
    <source>
        <dbReference type="EMBL" id="SMP71968.1"/>
    </source>
</evidence>
<protein>
    <recommendedName>
        <fullName evidence="4">Antitoxin VapB</fullName>
    </recommendedName>
</protein>
<feature type="compositionally biased region" description="Basic and acidic residues" evidence="1">
    <location>
        <begin position="70"/>
        <end position="82"/>
    </location>
</feature>
<feature type="region of interest" description="Disordered" evidence="1">
    <location>
        <begin position="1"/>
        <end position="93"/>
    </location>
</feature>
<evidence type="ECO:0000256" key="1">
    <source>
        <dbReference type="SAM" id="MobiDB-lite"/>
    </source>
</evidence>
<comment type="caution">
    <text evidence="2">The sequence shown here is derived from an EMBL/GenBank/DDBJ whole genome shotgun (WGS) entry which is preliminary data.</text>
</comment>
<accession>A0ABY1QIJ6</accession>
<dbReference type="Proteomes" id="UP001157910">
    <property type="component" value="Unassembled WGS sequence"/>
</dbReference>
<feature type="compositionally biased region" description="Low complexity" evidence="1">
    <location>
        <begin position="7"/>
        <end position="20"/>
    </location>
</feature>
<sequence length="93" mass="9741">MHDKTTANRAEAAKTNAASAPVLNGVDAQRVNEQELREAVAGKEAKPFAPDGDEVWATGADDSQLPAEGKVPDRDALRRNAGREAASGEPSSE</sequence>
<organism evidence="2 3">
    <name type="scientific">Novosphingobium panipatense</name>
    <dbReference type="NCBI Taxonomy" id="428991"/>
    <lineage>
        <taxon>Bacteria</taxon>
        <taxon>Pseudomonadati</taxon>
        <taxon>Pseudomonadota</taxon>
        <taxon>Alphaproteobacteria</taxon>
        <taxon>Sphingomonadales</taxon>
        <taxon>Sphingomonadaceae</taxon>
        <taxon>Novosphingobium</taxon>
    </lineage>
</organism>
<evidence type="ECO:0000313" key="3">
    <source>
        <dbReference type="Proteomes" id="UP001157910"/>
    </source>
</evidence>
<gene>
    <name evidence="2" type="ORF">SAMN06296065_10691</name>
</gene>
<dbReference type="RefSeq" id="WP_283406314.1">
    <property type="nucleotide sequence ID" value="NZ_FXUI01000006.1"/>
</dbReference>